<sequence length="60" mass="6705">MGMVELSCEDDKADLVVKPTKERRVFFMANDSEYKLDPGPLESNSTQNEIAGFLPLLQVS</sequence>
<proteinExistence type="predicted"/>
<dbReference type="AlphaFoldDB" id="A0A3Q7I1D6"/>
<evidence type="ECO:0000313" key="2">
    <source>
        <dbReference type="Proteomes" id="UP000004994"/>
    </source>
</evidence>
<accession>A0A3Q7I1D6</accession>
<name>A0A3Q7I1D6_SOLLC</name>
<dbReference type="EnsemblPlants" id="Solyc09g015385.1.1">
    <property type="protein sequence ID" value="Solyc09g015385.1.1"/>
    <property type="gene ID" value="Solyc09g015385.1"/>
</dbReference>
<protein>
    <submittedName>
        <fullName evidence="1">Uncharacterized protein</fullName>
    </submittedName>
</protein>
<keyword evidence="2" id="KW-1185">Reference proteome</keyword>
<dbReference type="Gramene" id="Solyc09g015385.1.1">
    <property type="protein sequence ID" value="Solyc09g015385.1.1"/>
    <property type="gene ID" value="Solyc09g015385.1"/>
</dbReference>
<evidence type="ECO:0000313" key="1">
    <source>
        <dbReference type="EnsemblPlants" id="Solyc09g015385.1.1"/>
    </source>
</evidence>
<dbReference type="Proteomes" id="UP000004994">
    <property type="component" value="Chromosome 9"/>
</dbReference>
<reference evidence="1" key="2">
    <citation type="submission" date="2019-01" db="UniProtKB">
        <authorList>
            <consortium name="EnsemblPlants"/>
        </authorList>
    </citation>
    <scope>IDENTIFICATION</scope>
    <source>
        <strain evidence="1">cv. Heinz 1706</strain>
    </source>
</reference>
<organism evidence="1">
    <name type="scientific">Solanum lycopersicum</name>
    <name type="common">Tomato</name>
    <name type="synonym">Lycopersicon esculentum</name>
    <dbReference type="NCBI Taxonomy" id="4081"/>
    <lineage>
        <taxon>Eukaryota</taxon>
        <taxon>Viridiplantae</taxon>
        <taxon>Streptophyta</taxon>
        <taxon>Embryophyta</taxon>
        <taxon>Tracheophyta</taxon>
        <taxon>Spermatophyta</taxon>
        <taxon>Magnoliopsida</taxon>
        <taxon>eudicotyledons</taxon>
        <taxon>Gunneridae</taxon>
        <taxon>Pentapetalae</taxon>
        <taxon>asterids</taxon>
        <taxon>lamiids</taxon>
        <taxon>Solanales</taxon>
        <taxon>Solanaceae</taxon>
        <taxon>Solanoideae</taxon>
        <taxon>Solaneae</taxon>
        <taxon>Solanum</taxon>
        <taxon>Solanum subgen. Lycopersicon</taxon>
    </lineage>
</organism>
<reference evidence="1" key="1">
    <citation type="journal article" date="2012" name="Nature">
        <title>The tomato genome sequence provides insights into fleshy fruit evolution.</title>
        <authorList>
            <consortium name="Tomato Genome Consortium"/>
        </authorList>
    </citation>
    <scope>NUCLEOTIDE SEQUENCE [LARGE SCALE GENOMIC DNA]</scope>
    <source>
        <strain evidence="1">cv. Heinz 1706</strain>
    </source>
</reference>
<dbReference type="InParanoid" id="A0A3Q7I1D6"/>